<reference evidence="2 3" key="1">
    <citation type="submission" date="2020-02" db="EMBL/GenBank/DDBJ databases">
        <title>Rhodobacter algicola sp. nov., isolated from microalga culture.</title>
        <authorList>
            <person name="Park C.-Y."/>
        </authorList>
    </citation>
    <scope>NUCLEOTIDE SEQUENCE [LARGE SCALE GENOMIC DNA]</scope>
    <source>
        <strain evidence="2 3">ETT8</strain>
    </source>
</reference>
<dbReference type="InterPro" id="IPR036866">
    <property type="entry name" value="RibonucZ/Hydroxyglut_hydro"/>
</dbReference>
<keyword evidence="2" id="KW-0378">Hydrolase</keyword>
<evidence type="ECO:0000313" key="2">
    <source>
        <dbReference type="EMBL" id="NEX47225.1"/>
    </source>
</evidence>
<keyword evidence="3" id="KW-1185">Reference proteome</keyword>
<comment type="caution">
    <text evidence="2">The sequence shown here is derived from an EMBL/GenBank/DDBJ whole genome shotgun (WGS) entry which is preliminary data.</text>
</comment>
<dbReference type="AlphaFoldDB" id="A0A6B3RT99"/>
<feature type="signal peptide" evidence="1">
    <location>
        <begin position="1"/>
        <end position="22"/>
    </location>
</feature>
<dbReference type="PANTHER" id="PTHR39189:SF1">
    <property type="entry name" value="UPF0173 METAL-DEPENDENT HYDROLASE YTKL"/>
    <property type="match status" value="1"/>
</dbReference>
<sequence>MRLTILPALLMCSLAAPVAAQAPDGTPDPPERIPSHCFAVAQGIAQVMPVSFGSDVAADQVRIHFIDHASFAIAAGGKVAVTDFTGFTGLRDWVPDVVTMNNAHSTHWTPNPDPRIPHVLQGWATEAGPAQHELDLGVMLVRNVPTDVRSRWGDGAREDGNSIFVFEAGGLCIGHLGHLHHPPDEAQYASIGRLDVVMVPVDGGYTMAVSEMAEVVRRLRSSIVIPMHWFSGASLRVFLDNMQSEFEVVETGLPSLDVSLRNLPGRPTIMVLLPERIN</sequence>
<organism evidence="2 3">
    <name type="scientific">Pseudotabrizicola algicola</name>
    <dbReference type="NCBI Taxonomy" id="2709381"/>
    <lineage>
        <taxon>Bacteria</taxon>
        <taxon>Pseudomonadati</taxon>
        <taxon>Pseudomonadota</taxon>
        <taxon>Alphaproteobacteria</taxon>
        <taxon>Rhodobacterales</taxon>
        <taxon>Paracoccaceae</taxon>
        <taxon>Pseudotabrizicola</taxon>
    </lineage>
</organism>
<dbReference type="Pfam" id="PF13483">
    <property type="entry name" value="Lactamase_B_3"/>
    <property type="match status" value="1"/>
</dbReference>
<gene>
    <name evidence="2" type="ORF">G3572_13505</name>
</gene>
<keyword evidence="1" id="KW-0732">Signal</keyword>
<accession>A0A6B3RT99</accession>
<dbReference type="Gene3D" id="3.60.15.10">
    <property type="entry name" value="Ribonuclease Z/Hydroxyacylglutathione hydrolase-like"/>
    <property type="match status" value="1"/>
</dbReference>
<feature type="chain" id="PRO_5025481470" evidence="1">
    <location>
        <begin position="23"/>
        <end position="278"/>
    </location>
</feature>
<dbReference type="SUPFAM" id="SSF56281">
    <property type="entry name" value="Metallo-hydrolase/oxidoreductase"/>
    <property type="match status" value="1"/>
</dbReference>
<dbReference type="GO" id="GO:0016787">
    <property type="term" value="F:hydrolase activity"/>
    <property type="evidence" value="ECO:0007669"/>
    <property type="project" value="UniProtKB-KW"/>
</dbReference>
<evidence type="ECO:0000256" key="1">
    <source>
        <dbReference type="SAM" id="SignalP"/>
    </source>
</evidence>
<dbReference type="EMBL" id="JAAIKE010000004">
    <property type="protein sequence ID" value="NEX47225.1"/>
    <property type="molecule type" value="Genomic_DNA"/>
</dbReference>
<dbReference type="PANTHER" id="PTHR39189">
    <property type="entry name" value="UPF0173 METAL-DEPENDENT HYDROLASE YTKL"/>
    <property type="match status" value="1"/>
</dbReference>
<name>A0A6B3RT99_9RHOB</name>
<protein>
    <submittedName>
        <fullName evidence="2">MBL fold metallo-hydrolase</fullName>
    </submittedName>
</protein>
<evidence type="ECO:0000313" key="3">
    <source>
        <dbReference type="Proteomes" id="UP000481421"/>
    </source>
</evidence>
<dbReference type="Proteomes" id="UP000481421">
    <property type="component" value="Unassembled WGS sequence"/>
</dbReference>
<proteinExistence type="predicted"/>